<evidence type="ECO:0000313" key="2">
    <source>
        <dbReference type="EMBL" id="KAK6137477.1"/>
    </source>
</evidence>
<feature type="region of interest" description="Disordered" evidence="1">
    <location>
        <begin position="1"/>
        <end position="86"/>
    </location>
</feature>
<keyword evidence="3" id="KW-1185">Reference proteome</keyword>
<gene>
    <name evidence="2" type="ORF">DH2020_028782</name>
</gene>
<protein>
    <submittedName>
        <fullName evidence="2">Uncharacterized protein</fullName>
    </submittedName>
</protein>
<reference evidence="2 3" key="1">
    <citation type="journal article" date="2021" name="Comput. Struct. Biotechnol. J.">
        <title>De novo genome assembly of the potent medicinal plant Rehmannia glutinosa using nanopore technology.</title>
        <authorList>
            <person name="Ma L."/>
            <person name="Dong C."/>
            <person name="Song C."/>
            <person name="Wang X."/>
            <person name="Zheng X."/>
            <person name="Niu Y."/>
            <person name="Chen S."/>
            <person name="Feng W."/>
        </authorList>
    </citation>
    <scope>NUCLEOTIDE SEQUENCE [LARGE SCALE GENOMIC DNA]</scope>
    <source>
        <strain evidence="2">DH-2019</strain>
    </source>
</reference>
<feature type="compositionally biased region" description="Basic and acidic residues" evidence="1">
    <location>
        <begin position="1"/>
        <end position="19"/>
    </location>
</feature>
<sequence>MNDDDKFQQRWEFRRKEADGDTSSDDSRLNSNGEPADKKRNLVTELVLLENDEPSDNPQRQTHDKQPVEKKVKSRKKKNVVPKKPKGCLVEKNKRKRNLKTEEMAMLKDLKVFADSVINELTVARENMFLHMREEMRKLVSKKEPIKKNVRCSQKNKARVKAGVKSQNCPRGSKDKNAKSNVASDDACKFPKDVKNDQVLEVTTGKSDDGLRVSTTAQVNLANGSDKVISSSYLTLPTVLPNPQFQNIRNCTPWNDHIHIHQGLPMSNSGLERNIGKLMDDKKIINDSETFLTLVKTALKQKVVLIFQA</sequence>
<dbReference type="EMBL" id="JABTTQ020000837">
    <property type="protein sequence ID" value="KAK6137477.1"/>
    <property type="molecule type" value="Genomic_DNA"/>
</dbReference>
<accession>A0ABR0VQF3</accession>
<proteinExistence type="predicted"/>
<evidence type="ECO:0000313" key="3">
    <source>
        <dbReference type="Proteomes" id="UP001318860"/>
    </source>
</evidence>
<feature type="compositionally biased region" description="Basic and acidic residues" evidence="1">
    <location>
        <begin position="61"/>
        <end position="71"/>
    </location>
</feature>
<organism evidence="2 3">
    <name type="scientific">Rehmannia glutinosa</name>
    <name type="common">Chinese foxglove</name>
    <dbReference type="NCBI Taxonomy" id="99300"/>
    <lineage>
        <taxon>Eukaryota</taxon>
        <taxon>Viridiplantae</taxon>
        <taxon>Streptophyta</taxon>
        <taxon>Embryophyta</taxon>
        <taxon>Tracheophyta</taxon>
        <taxon>Spermatophyta</taxon>
        <taxon>Magnoliopsida</taxon>
        <taxon>eudicotyledons</taxon>
        <taxon>Gunneridae</taxon>
        <taxon>Pentapetalae</taxon>
        <taxon>asterids</taxon>
        <taxon>lamiids</taxon>
        <taxon>Lamiales</taxon>
        <taxon>Orobanchaceae</taxon>
        <taxon>Rehmannieae</taxon>
        <taxon>Rehmannia</taxon>
    </lineage>
</organism>
<dbReference type="Proteomes" id="UP001318860">
    <property type="component" value="Unassembled WGS sequence"/>
</dbReference>
<feature type="compositionally biased region" description="Basic residues" evidence="1">
    <location>
        <begin position="72"/>
        <end position="86"/>
    </location>
</feature>
<feature type="region of interest" description="Disordered" evidence="1">
    <location>
        <begin position="161"/>
        <end position="183"/>
    </location>
</feature>
<comment type="caution">
    <text evidence="2">The sequence shown here is derived from an EMBL/GenBank/DDBJ whole genome shotgun (WGS) entry which is preliminary data.</text>
</comment>
<name>A0ABR0VQF3_REHGL</name>
<evidence type="ECO:0000256" key="1">
    <source>
        <dbReference type="SAM" id="MobiDB-lite"/>
    </source>
</evidence>